<dbReference type="Pfam" id="PF02668">
    <property type="entry name" value="TauD"/>
    <property type="match status" value="1"/>
</dbReference>
<dbReference type="PANTHER" id="PTHR43779">
    <property type="entry name" value="DIOXYGENASE RV0097-RELATED"/>
    <property type="match status" value="1"/>
</dbReference>
<keyword evidence="5" id="KW-0408">Iron</keyword>
<name>A0AAV9NUZ5_9PEZI</name>
<accession>A0AAV9NUZ5</accession>
<comment type="similarity">
    <text evidence="1">Belongs to the TfdA dioxygenase family.</text>
</comment>
<evidence type="ECO:0000313" key="8">
    <source>
        <dbReference type="EMBL" id="KAK5163126.1"/>
    </source>
</evidence>
<keyword evidence="9" id="KW-1185">Reference proteome</keyword>
<dbReference type="GeneID" id="89932234"/>
<gene>
    <name evidence="8" type="ORF">LTR77_010910</name>
</gene>
<evidence type="ECO:0000256" key="4">
    <source>
        <dbReference type="ARBA" id="ARBA00023002"/>
    </source>
</evidence>
<organism evidence="8 9">
    <name type="scientific">Saxophila tyrrhenica</name>
    <dbReference type="NCBI Taxonomy" id="1690608"/>
    <lineage>
        <taxon>Eukaryota</taxon>
        <taxon>Fungi</taxon>
        <taxon>Dikarya</taxon>
        <taxon>Ascomycota</taxon>
        <taxon>Pezizomycotina</taxon>
        <taxon>Dothideomycetes</taxon>
        <taxon>Dothideomycetidae</taxon>
        <taxon>Mycosphaerellales</taxon>
        <taxon>Extremaceae</taxon>
        <taxon>Saxophila</taxon>
    </lineage>
</organism>
<dbReference type="GO" id="GO:0046872">
    <property type="term" value="F:metal ion binding"/>
    <property type="evidence" value="ECO:0007669"/>
    <property type="project" value="UniProtKB-KW"/>
</dbReference>
<evidence type="ECO:0000313" key="9">
    <source>
        <dbReference type="Proteomes" id="UP001337655"/>
    </source>
</evidence>
<keyword evidence="4" id="KW-0560">Oxidoreductase</keyword>
<evidence type="ECO:0000256" key="5">
    <source>
        <dbReference type="ARBA" id="ARBA00023004"/>
    </source>
</evidence>
<dbReference type="GO" id="GO:0051213">
    <property type="term" value="F:dioxygenase activity"/>
    <property type="evidence" value="ECO:0007669"/>
    <property type="project" value="UniProtKB-KW"/>
</dbReference>
<proteinExistence type="inferred from homology"/>
<dbReference type="EMBL" id="JAVRRT010000028">
    <property type="protein sequence ID" value="KAK5163126.1"/>
    <property type="molecule type" value="Genomic_DNA"/>
</dbReference>
<feature type="region of interest" description="Disordered" evidence="6">
    <location>
        <begin position="309"/>
        <end position="330"/>
    </location>
</feature>
<keyword evidence="2" id="KW-0479">Metal-binding</keyword>
<dbReference type="Proteomes" id="UP001337655">
    <property type="component" value="Unassembled WGS sequence"/>
</dbReference>
<dbReference type="AlphaFoldDB" id="A0AAV9NUZ5"/>
<evidence type="ECO:0000256" key="2">
    <source>
        <dbReference type="ARBA" id="ARBA00022723"/>
    </source>
</evidence>
<evidence type="ECO:0000259" key="7">
    <source>
        <dbReference type="Pfam" id="PF02668"/>
    </source>
</evidence>
<dbReference type="Gene3D" id="3.60.130.10">
    <property type="entry name" value="Clavaminate synthase-like"/>
    <property type="match status" value="1"/>
</dbReference>
<protein>
    <recommendedName>
        <fullName evidence="7">TauD/TfdA-like domain-containing protein</fullName>
    </recommendedName>
</protein>
<dbReference type="RefSeq" id="XP_064653674.1">
    <property type="nucleotide sequence ID" value="XM_064808126.1"/>
</dbReference>
<comment type="caution">
    <text evidence="8">The sequence shown here is derived from an EMBL/GenBank/DDBJ whole genome shotgun (WGS) entry which is preliminary data.</text>
</comment>
<reference evidence="8 9" key="1">
    <citation type="submission" date="2023-08" db="EMBL/GenBank/DDBJ databases">
        <title>Black Yeasts Isolated from many extreme environments.</title>
        <authorList>
            <person name="Coleine C."/>
            <person name="Stajich J.E."/>
            <person name="Selbmann L."/>
        </authorList>
    </citation>
    <scope>NUCLEOTIDE SEQUENCE [LARGE SCALE GENOMIC DNA]</scope>
    <source>
        <strain evidence="8 9">CCFEE 5935</strain>
    </source>
</reference>
<feature type="compositionally biased region" description="Polar residues" evidence="6">
    <location>
        <begin position="317"/>
        <end position="330"/>
    </location>
</feature>
<dbReference type="PANTHER" id="PTHR43779:SF3">
    <property type="entry name" value="(3R)-3-[(CARBOXYMETHYL)AMINO]FATTY ACID OXYGENASE_DECARBOXYLASE"/>
    <property type="match status" value="1"/>
</dbReference>
<dbReference type="SUPFAM" id="SSF51197">
    <property type="entry name" value="Clavaminate synthase-like"/>
    <property type="match status" value="1"/>
</dbReference>
<evidence type="ECO:0000256" key="6">
    <source>
        <dbReference type="SAM" id="MobiDB-lite"/>
    </source>
</evidence>
<evidence type="ECO:0000256" key="3">
    <source>
        <dbReference type="ARBA" id="ARBA00022964"/>
    </source>
</evidence>
<dbReference type="InterPro" id="IPR042098">
    <property type="entry name" value="TauD-like_sf"/>
</dbReference>
<evidence type="ECO:0000256" key="1">
    <source>
        <dbReference type="ARBA" id="ARBA00005896"/>
    </source>
</evidence>
<feature type="domain" description="TauD/TfdA-like" evidence="7">
    <location>
        <begin position="16"/>
        <end position="297"/>
    </location>
</feature>
<dbReference type="InterPro" id="IPR003819">
    <property type="entry name" value="TauD/TfdA-like"/>
</dbReference>
<dbReference type="InterPro" id="IPR051178">
    <property type="entry name" value="TfdA_dioxygenase"/>
</dbReference>
<sequence>MPGLINQNGPQSQLNVKPMHPTFGAEVDGVDFANLTEDGFQEILKLMAKYGFLVFRSTGLDDTAHVNFSKRFGDLDDIRPYMTGGRKPRYDYFELFDAGNVDFDGKVLAVDSPRHHYGRGNGFFHIDSSFNPRRASYSLLRAAILPPPNTGGNTEFADSRSAFETLPKELKERLIKEDYVGVQSLHHSRKRGSPEYFADLKPEEYNMHRHRIAQVHEPSGRMNMYLGSHCHHIEGLSELESWQLIWTLMGWATRPENTVGVEWKNPGDLIICNRAVMHRAAGGSFEGKHVRDLRRTTVHDASSTAWGLNEKADTRPGFNSNGKESISLTD</sequence>
<keyword evidence="3" id="KW-0223">Dioxygenase</keyword>